<dbReference type="Pfam" id="PF04365">
    <property type="entry name" value="BrnT_toxin"/>
    <property type="match status" value="1"/>
</dbReference>
<dbReference type="RefSeq" id="WP_187606242.1">
    <property type="nucleotide sequence ID" value="NZ_JAQQDB010000022.1"/>
</dbReference>
<evidence type="ECO:0000313" key="2">
    <source>
        <dbReference type="Proteomes" id="UP001629462"/>
    </source>
</evidence>
<dbReference type="InterPro" id="IPR007460">
    <property type="entry name" value="BrnT_toxin"/>
</dbReference>
<dbReference type="InterPro" id="IPR038573">
    <property type="entry name" value="BrnT_sf"/>
</dbReference>
<gene>
    <name evidence="1" type="ORF">PQR08_22775</name>
</gene>
<evidence type="ECO:0000313" key="1">
    <source>
        <dbReference type="EMBL" id="MFM0520264.1"/>
    </source>
</evidence>
<comment type="caution">
    <text evidence="1">The sequence shown here is derived from an EMBL/GenBank/DDBJ whole genome shotgun (WGS) entry which is preliminary data.</text>
</comment>
<accession>A0ABW9CPK7</accession>
<name>A0ABW9CPK7_9BURK</name>
<keyword evidence="2" id="KW-1185">Reference proteome</keyword>
<proteinExistence type="predicted"/>
<sequence>MHFEWDEKKNQTNIRKHGIDFQDAADVFNHPVLTWPDTREAYGEERWIALGWMKELVGVVVYVERYADVIRIISARKAARHEAKRYEQEIGN</sequence>
<dbReference type="EMBL" id="JAQQDB010000022">
    <property type="protein sequence ID" value="MFM0520264.1"/>
    <property type="molecule type" value="Genomic_DNA"/>
</dbReference>
<dbReference type="Proteomes" id="UP001629462">
    <property type="component" value="Unassembled WGS sequence"/>
</dbReference>
<organism evidence="1 2">
    <name type="scientific">Caballeronia jiangsuensis</name>
    <dbReference type="NCBI Taxonomy" id="1458357"/>
    <lineage>
        <taxon>Bacteria</taxon>
        <taxon>Pseudomonadati</taxon>
        <taxon>Pseudomonadota</taxon>
        <taxon>Betaproteobacteria</taxon>
        <taxon>Burkholderiales</taxon>
        <taxon>Burkholderiaceae</taxon>
        <taxon>Caballeronia</taxon>
    </lineage>
</organism>
<protein>
    <submittedName>
        <fullName evidence="1">BrnT family toxin</fullName>
    </submittedName>
</protein>
<reference evidence="1 2" key="1">
    <citation type="journal article" date="2024" name="Chem. Sci.">
        <title>Discovery of megapolipeptins by genome mining of a Burkholderiales bacteria collection.</title>
        <authorList>
            <person name="Paulo B.S."/>
            <person name="Recchia M.J.J."/>
            <person name="Lee S."/>
            <person name="Fergusson C.H."/>
            <person name="Romanowski S.B."/>
            <person name="Hernandez A."/>
            <person name="Krull N."/>
            <person name="Liu D.Y."/>
            <person name="Cavanagh H."/>
            <person name="Bos A."/>
            <person name="Gray C.A."/>
            <person name="Murphy B.T."/>
            <person name="Linington R.G."/>
            <person name="Eustaquio A.S."/>
        </authorList>
    </citation>
    <scope>NUCLEOTIDE SEQUENCE [LARGE SCALE GENOMIC DNA]</scope>
    <source>
        <strain evidence="1 2">RL17-374-BIF-D</strain>
    </source>
</reference>
<dbReference type="Gene3D" id="3.10.450.530">
    <property type="entry name" value="Ribonuclease toxin, BrnT, of type II toxin-antitoxin system"/>
    <property type="match status" value="1"/>
</dbReference>